<dbReference type="GeneID" id="84578845"/>
<evidence type="ECO:0000313" key="2">
    <source>
        <dbReference type="Proteomes" id="UP000235658"/>
    </source>
</evidence>
<organism evidence="1 2">
    <name type="scientific">Anaerococcus hydrogenalis</name>
    <dbReference type="NCBI Taxonomy" id="33029"/>
    <lineage>
        <taxon>Bacteria</taxon>
        <taxon>Bacillati</taxon>
        <taxon>Bacillota</taxon>
        <taxon>Tissierellia</taxon>
        <taxon>Tissierellales</taxon>
        <taxon>Peptoniphilaceae</taxon>
        <taxon>Anaerococcus</taxon>
    </lineage>
</organism>
<proteinExistence type="predicted"/>
<comment type="caution">
    <text evidence="1">The sequence shown here is derived from an EMBL/GenBank/DDBJ whole genome shotgun (WGS) entry which is preliminary data.</text>
</comment>
<sequence>MSLLQALYNSYEYAKNNNMIDKYDSNDIILPLYHDNKKSNGKNIVSLKINKDSNLVDAYFLNKDDNIIFSVTEDSVARSSGASPHPLVDNGSYLFDIGSKKNVAYMNQLKDWLDYSGDDFLNIVYKFLSNSKSFLEIIDKLYVDYEIKGNLTISIDNPNSKNNKKKDIDFSKIFFTFTIEDYDGLKDMSLNENHKLHEIYLQYINHLNKKDSQREKIICNISGKEDYLCTKHRPLMATARLISQITANNENFYGRFKSPDETIKIGANTSQEIHLMAKYLLSSENTSVWLGDNTYLVNWFSDDIKNETCINLNSRIYKIRNNISNTIGGEKNKEVGESFLKGKILFSDDSKYYVGIFDKISNGRTAAKYFKELDVSILKENLQKWQNKYFWYGFNKKINDEIIYTPSPYTITLVSYGVERSGKISIDNKKILRSQMQNIISCIIEGKDIGDNIVKSLEKNIKSRIKYKDTWNTVKNTSLSILRYKWGIKDNMLDKENLDRSYLYGRLLALYERVEKLCFETKDKDNQVTRITNAEKYWTSFINNPVTINLRLRDAIKPYERKLAANENKKRIYFKIKNEINEVTNLIADNYDYRKEENRKALSSGFIFGYEGQIQEIFTKKENKEQINDK</sequence>
<evidence type="ECO:0000313" key="1">
    <source>
        <dbReference type="EMBL" id="PMC81174.1"/>
    </source>
</evidence>
<dbReference type="EMBL" id="PNHP01000004">
    <property type="protein sequence ID" value="PMC81174.1"/>
    <property type="molecule type" value="Genomic_DNA"/>
</dbReference>
<gene>
    <name evidence="1" type="primary">cas8c</name>
    <name evidence="1" type="ORF">CJ192_06570</name>
</gene>
<reference evidence="1 2" key="1">
    <citation type="submission" date="2017-09" db="EMBL/GenBank/DDBJ databases">
        <title>Bacterial strain isolated from the female urinary microbiota.</title>
        <authorList>
            <person name="Thomas-White K."/>
            <person name="Kumar N."/>
            <person name="Forster S."/>
            <person name="Putonti C."/>
            <person name="Lawley T."/>
            <person name="Wolfe A.J."/>
        </authorList>
    </citation>
    <scope>NUCLEOTIDE SEQUENCE [LARGE SCALE GENOMIC DNA]</scope>
    <source>
        <strain evidence="1 2">UMB0204</strain>
    </source>
</reference>
<accession>A0A2N6UI07</accession>
<dbReference type="RefSeq" id="WP_102198221.1">
    <property type="nucleotide sequence ID" value="NZ_PNHP01000004.1"/>
</dbReference>
<dbReference type="InterPro" id="IPR010144">
    <property type="entry name" value="CRISPR-assoc_prot_Csd1-typ"/>
</dbReference>
<dbReference type="NCBIfam" id="TIGR01863">
    <property type="entry name" value="cas_Csd1"/>
    <property type="match status" value="1"/>
</dbReference>
<dbReference type="Pfam" id="PF09709">
    <property type="entry name" value="Cas_Csd1"/>
    <property type="match status" value="1"/>
</dbReference>
<protein>
    <submittedName>
        <fullName evidence="1">Type I-C CRISPR-associated protein Cas8c/Csd1</fullName>
    </submittedName>
</protein>
<name>A0A2N6UI07_9FIRM</name>
<dbReference type="AlphaFoldDB" id="A0A2N6UI07"/>
<dbReference type="Proteomes" id="UP000235658">
    <property type="component" value="Unassembled WGS sequence"/>
</dbReference>